<dbReference type="InterPro" id="IPR050708">
    <property type="entry name" value="T6SS_VgrG/RHS"/>
</dbReference>
<dbReference type="PANTHER" id="PTHR32305:SF15">
    <property type="entry name" value="PROTEIN RHSA-RELATED"/>
    <property type="match status" value="1"/>
</dbReference>
<evidence type="ECO:0000256" key="1">
    <source>
        <dbReference type="SAM" id="MobiDB-lite"/>
    </source>
</evidence>
<dbReference type="InterPro" id="IPR022385">
    <property type="entry name" value="Rhs_assc_core"/>
</dbReference>
<dbReference type="NCBIfam" id="TIGR03696">
    <property type="entry name" value="Rhs_assc_core"/>
    <property type="match status" value="1"/>
</dbReference>
<sequence length="293" mass="33469">MDGQLSQHVEYIPFGEVLFEEHSSSISMPYLFNGKELDRETNLTYYGARYLDMKTSLWLSVDSEMEKYPNVSSYVYCLNNPVLFVDPDGRDVITWLVHSYDKNQSSKGYGTKNFVKAMNHFAKTDYGKQFLLQFMKKGQSVYGITAKENGKHSDKNLNLVDLVLDKSSPSERGTILVQSNGTTWEGKTVFPSSKDDMDLTIYIKNTDRESTVELGETITHEAALHGSHYEENVNDIKNNKPVKDKGSQDHKALKSADAKNKAYRNYNNTMKQLSKIDPKYATEQKREQGKNHQ</sequence>
<comment type="caution">
    <text evidence="2">The sequence shown here is derived from an EMBL/GenBank/DDBJ whole genome shotgun (WGS) entry which is preliminary data.</text>
</comment>
<organism evidence="2 3">
    <name type="scientific">Flavobacterium covae</name>
    <dbReference type="NCBI Taxonomy" id="2906076"/>
    <lineage>
        <taxon>Bacteria</taxon>
        <taxon>Pseudomonadati</taxon>
        <taxon>Bacteroidota</taxon>
        <taxon>Flavobacteriia</taxon>
        <taxon>Flavobacteriales</taxon>
        <taxon>Flavobacteriaceae</taxon>
        <taxon>Flavobacterium</taxon>
    </lineage>
</organism>
<protein>
    <submittedName>
        <fullName evidence="2">RHS repeat-associated core domain-containing protein</fullName>
    </submittedName>
</protein>
<dbReference type="Gene3D" id="2.180.10.10">
    <property type="entry name" value="RHS repeat-associated core"/>
    <property type="match status" value="1"/>
</dbReference>
<dbReference type="RefSeq" id="WP_088466464.1">
    <property type="nucleotide sequence ID" value="NZ_JAZHOJ010000036.1"/>
</dbReference>
<name>A0ABW8PKN0_9FLAO</name>
<dbReference type="PANTHER" id="PTHR32305">
    <property type="match status" value="1"/>
</dbReference>
<keyword evidence="3" id="KW-1185">Reference proteome</keyword>
<reference evidence="2 3" key="1">
    <citation type="submission" date="2024-02" db="EMBL/GenBank/DDBJ databases">
        <title>Comparative Genomic Analysis of Flavobacterium Species Causing Columnaris Disease of Freshwater Fish in Thailand: Insights into Virulence and Resistance Mechanisms.</title>
        <authorList>
            <person name="Nguyen D."/>
            <person name="Chokmangmeepisarn P."/>
            <person name="Khianchaikhan K."/>
            <person name="Morishita M."/>
            <person name="Bunnoy A."/>
            <person name="Rodkhum C."/>
        </authorList>
    </citation>
    <scope>NUCLEOTIDE SEQUENCE [LARGE SCALE GENOMIC DNA]</scope>
    <source>
        <strain evidence="2 3">PCBSB2203</strain>
    </source>
</reference>
<feature type="compositionally biased region" description="Basic and acidic residues" evidence="1">
    <location>
        <begin position="237"/>
        <end position="260"/>
    </location>
</feature>
<gene>
    <name evidence="2" type="ORF">V3467_12735</name>
</gene>
<proteinExistence type="predicted"/>
<evidence type="ECO:0000313" key="3">
    <source>
        <dbReference type="Proteomes" id="UP001621713"/>
    </source>
</evidence>
<feature type="compositionally biased region" description="Basic and acidic residues" evidence="1">
    <location>
        <begin position="274"/>
        <end position="293"/>
    </location>
</feature>
<feature type="region of interest" description="Disordered" evidence="1">
    <location>
        <begin position="237"/>
        <end position="293"/>
    </location>
</feature>
<accession>A0ABW8PKN0</accession>
<evidence type="ECO:0000313" key="2">
    <source>
        <dbReference type="EMBL" id="MFK7004705.1"/>
    </source>
</evidence>
<dbReference type="EMBL" id="JAZHOJ010000036">
    <property type="protein sequence ID" value="MFK7004705.1"/>
    <property type="molecule type" value="Genomic_DNA"/>
</dbReference>
<dbReference type="Proteomes" id="UP001621713">
    <property type="component" value="Unassembled WGS sequence"/>
</dbReference>